<dbReference type="RefSeq" id="WP_339091931.1">
    <property type="nucleotide sequence ID" value="NZ_LR743507.1"/>
</dbReference>
<proteinExistence type="predicted"/>
<name>A0A679JFT4_VARPD</name>
<dbReference type="EMBL" id="LR743507">
    <property type="protein sequence ID" value="CAA2107749.1"/>
    <property type="molecule type" value="Genomic_DNA"/>
</dbReference>
<dbReference type="AlphaFoldDB" id="A0A679JFT4"/>
<protein>
    <submittedName>
        <fullName evidence="1">Uncharacterized protein</fullName>
    </submittedName>
</protein>
<evidence type="ECO:0000313" key="1">
    <source>
        <dbReference type="EMBL" id="CAA2107749.1"/>
    </source>
</evidence>
<gene>
    <name evidence="1" type="ORF">VVAX_04388</name>
</gene>
<organism evidence="1">
    <name type="scientific">Variovorax paradoxus</name>
    <dbReference type="NCBI Taxonomy" id="34073"/>
    <lineage>
        <taxon>Bacteria</taxon>
        <taxon>Pseudomonadati</taxon>
        <taxon>Pseudomonadota</taxon>
        <taxon>Betaproteobacteria</taxon>
        <taxon>Burkholderiales</taxon>
        <taxon>Comamonadaceae</taxon>
        <taxon>Variovorax</taxon>
    </lineage>
</organism>
<sequence>MSDSVVLDKDEIEALTGYQVSTKQLDVLRRRGFHRAFINRKGLVVLERTHYEAVSRGEVQAPSKAKTANLSFLRTGVA</sequence>
<reference evidence="1" key="1">
    <citation type="submission" date="2019-12" db="EMBL/GenBank/DDBJ databases">
        <authorList>
            <person name="Cremers G."/>
        </authorList>
    </citation>
    <scope>NUCLEOTIDE SEQUENCE</scope>
    <source>
        <strain evidence="1">Vvax</strain>
    </source>
</reference>
<accession>A0A679JFT4</accession>